<reference evidence="2" key="1">
    <citation type="submission" date="2023-08" db="EMBL/GenBank/DDBJ databases">
        <authorList>
            <person name="Chen Y."/>
            <person name="Shah S."/>
            <person name="Dougan E. K."/>
            <person name="Thang M."/>
            <person name="Chan C."/>
        </authorList>
    </citation>
    <scope>NUCLEOTIDE SEQUENCE</scope>
</reference>
<name>A0AA36I7T2_9DINO</name>
<dbReference type="AlphaFoldDB" id="A0AA36I7T2"/>
<gene>
    <name evidence="2" type="ORF">EVOR1521_LOCUS10030</name>
</gene>
<comment type="caution">
    <text evidence="2">The sequence shown here is derived from an EMBL/GenBank/DDBJ whole genome shotgun (WGS) entry which is preliminary data.</text>
</comment>
<organism evidence="2 3">
    <name type="scientific">Effrenium voratum</name>
    <dbReference type="NCBI Taxonomy" id="2562239"/>
    <lineage>
        <taxon>Eukaryota</taxon>
        <taxon>Sar</taxon>
        <taxon>Alveolata</taxon>
        <taxon>Dinophyceae</taxon>
        <taxon>Suessiales</taxon>
        <taxon>Symbiodiniaceae</taxon>
        <taxon>Effrenium</taxon>
    </lineage>
</organism>
<evidence type="ECO:0000313" key="2">
    <source>
        <dbReference type="EMBL" id="CAJ1382708.1"/>
    </source>
</evidence>
<feature type="region of interest" description="Disordered" evidence="1">
    <location>
        <begin position="1"/>
        <end position="21"/>
    </location>
</feature>
<dbReference type="EMBL" id="CAUJNA010000935">
    <property type="protein sequence ID" value="CAJ1382708.1"/>
    <property type="molecule type" value="Genomic_DNA"/>
</dbReference>
<protein>
    <submittedName>
        <fullName evidence="2">Uncharacterized protein</fullName>
    </submittedName>
</protein>
<dbReference type="Proteomes" id="UP001178507">
    <property type="component" value="Unassembled WGS sequence"/>
</dbReference>
<proteinExistence type="predicted"/>
<evidence type="ECO:0000256" key="1">
    <source>
        <dbReference type="SAM" id="MobiDB-lite"/>
    </source>
</evidence>
<evidence type="ECO:0000313" key="3">
    <source>
        <dbReference type="Proteomes" id="UP001178507"/>
    </source>
</evidence>
<accession>A0AA36I7T2</accession>
<sequence>MYPVDPLSVEGRTLDSHSRCPDPPPALAFAQVANTLTGSLDDDVELYFEHPYQEAFDQAAAAQQLAAKSAQPKDLLEVCEAAWTQLYGEALTNWEEDLALGGFVHRVTGHRAQKDPRSHLLREMQLGCFLLARVRVQLGIESR</sequence>
<keyword evidence="3" id="KW-1185">Reference proteome</keyword>